<dbReference type="SUPFAM" id="SSF52540">
    <property type="entry name" value="P-loop containing nucleoside triphosphate hydrolases"/>
    <property type="match status" value="1"/>
</dbReference>
<gene>
    <name evidence="2" type="ORF">SAMN02745243_02185</name>
</gene>
<dbReference type="PANTHER" id="PTHR43581">
    <property type="entry name" value="ATP/GTP PHOSPHATASE"/>
    <property type="match status" value="1"/>
</dbReference>
<dbReference type="InterPro" id="IPR051396">
    <property type="entry name" value="Bact_Antivir_Def_Nuclease"/>
</dbReference>
<accession>A0A1M6PPP1</accession>
<dbReference type="Proteomes" id="UP000184301">
    <property type="component" value="Unassembled WGS sequence"/>
</dbReference>
<dbReference type="InterPro" id="IPR041685">
    <property type="entry name" value="AAA_GajA/Old/RecF-like"/>
</dbReference>
<protein>
    <submittedName>
        <fullName evidence="2">AAA ATPase domain-containing protein</fullName>
    </submittedName>
</protein>
<evidence type="ECO:0000313" key="2">
    <source>
        <dbReference type="EMBL" id="SHK09889.1"/>
    </source>
</evidence>
<dbReference type="AlphaFoldDB" id="A0A1M6PPP1"/>
<dbReference type="OrthoDB" id="9784297at2"/>
<organism evidence="2 3">
    <name type="scientific">Hespellia stercorisuis DSM 15480</name>
    <dbReference type="NCBI Taxonomy" id="1121950"/>
    <lineage>
        <taxon>Bacteria</taxon>
        <taxon>Bacillati</taxon>
        <taxon>Bacillota</taxon>
        <taxon>Clostridia</taxon>
        <taxon>Lachnospirales</taxon>
        <taxon>Lachnospiraceae</taxon>
        <taxon>Hespellia</taxon>
    </lineage>
</organism>
<dbReference type="InterPro" id="IPR027417">
    <property type="entry name" value="P-loop_NTPase"/>
</dbReference>
<evidence type="ECO:0000259" key="1">
    <source>
        <dbReference type="Pfam" id="PF13175"/>
    </source>
</evidence>
<proteinExistence type="predicted"/>
<feature type="domain" description="Endonuclease GajA/Old nuclease/RecF-like AAA" evidence="1">
    <location>
        <begin position="1"/>
        <end position="380"/>
    </location>
</feature>
<evidence type="ECO:0000313" key="3">
    <source>
        <dbReference type="Proteomes" id="UP000184301"/>
    </source>
</evidence>
<name>A0A1M6PPP1_9FIRM</name>
<dbReference type="RefSeq" id="WP_073110046.1">
    <property type="nucleotide sequence ID" value="NZ_FQZY01000029.1"/>
</dbReference>
<dbReference type="EMBL" id="FQZY01000029">
    <property type="protein sequence ID" value="SHK09889.1"/>
    <property type="molecule type" value="Genomic_DNA"/>
</dbReference>
<sequence>MKIHSLVIKNFRGYKGETKVLFDDLTVFVGQNDIGKSTILEALDIFFNNNKGIIKIDPLDVNIFEKEEGNEETIISVTFTDLPDSIVIDSSASTTLEKEYLINEDNQLEVVKKFKSGGSAKVFIKAFHPTHTECADLLLKKNKDLKKIIKDNSIEVENQNVNSIMREAIWKHYSDCLECKSIEIDTSKEDAKNIWEKLNCYMPVYSLFQSDRKNSDGDSEVQDPLQEAVKQILSDEQLLETLNIVAQEVQDKLKEVASRTLDKLREMDPNVANSLNPVIPSTQGLKWQDVFKKVSISGDGDIPINKRGSGVKRLILLNFFRGEVERRLEASDNTGVIYAIEEPETSQHIDNQKKLIVALKSLSEMANVQVVLTTHSSFIVKQLDFSNLRLISKDKESHQKKIDKVLPGQLSYPSLNEVNYIAFDDVTIEYHNELYSYIEYRGWINDYRSKAQNTNRTYNRVMRDGTIKAEQKILSEYIRNLIHHPENRENAAYSHQELNESIVSMRDYIQTKTDETESE</sequence>
<keyword evidence="3" id="KW-1185">Reference proteome</keyword>
<dbReference type="STRING" id="1121950.SAMN02745243_02185"/>
<dbReference type="Pfam" id="PF13175">
    <property type="entry name" value="AAA_15"/>
    <property type="match status" value="1"/>
</dbReference>
<reference evidence="2 3" key="1">
    <citation type="submission" date="2016-11" db="EMBL/GenBank/DDBJ databases">
        <authorList>
            <person name="Jaros S."/>
            <person name="Januszkiewicz K."/>
            <person name="Wedrychowicz H."/>
        </authorList>
    </citation>
    <scope>NUCLEOTIDE SEQUENCE [LARGE SCALE GENOMIC DNA]</scope>
    <source>
        <strain evidence="2 3">DSM 15480</strain>
    </source>
</reference>
<dbReference type="PANTHER" id="PTHR43581:SF4">
    <property type="entry name" value="ATP_GTP PHOSPHATASE"/>
    <property type="match status" value="1"/>
</dbReference>
<dbReference type="Gene3D" id="3.40.50.300">
    <property type="entry name" value="P-loop containing nucleotide triphosphate hydrolases"/>
    <property type="match status" value="1"/>
</dbReference>